<evidence type="ECO:0000256" key="3">
    <source>
        <dbReference type="SAM" id="Phobius"/>
    </source>
</evidence>
<dbReference type="CDD" id="cd05237">
    <property type="entry name" value="UDP_invert_4-6DH_SDR_e"/>
    <property type="match status" value="1"/>
</dbReference>
<dbReference type="SUPFAM" id="SSF51735">
    <property type="entry name" value="NAD(P)-binding Rossmann-fold domains"/>
    <property type="match status" value="2"/>
</dbReference>
<keyword evidence="3" id="KW-1133">Transmembrane helix</keyword>
<keyword evidence="6" id="KW-1185">Reference proteome</keyword>
<dbReference type="EMBL" id="CP060713">
    <property type="protein sequence ID" value="QNN52171.1"/>
    <property type="molecule type" value="Genomic_DNA"/>
</dbReference>
<evidence type="ECO:0000259" key="4">
    <source>
        <dbReference type="SMART" id="SM00822"/>
    </source>
</evidence>
<dbReference type="InterPro" id="IPR003869">
    <property type="entry name" value="Polysac_CapD-like"/>
</dbReference>
<protein>
    <submittedName>
        <fullName evidence="5">Polysaccharide biosynthesis protein</fullName>
    </submittedName>
</protein>
<dbReference type="PANTHER" id="PTHR43318">
    <property type="entry name" value="UDP-N-ACETYLGLUCOSAMINE 4,6-DEHYDRATASE"/>
    <property type="match status" value="1"/>
</dbReference>
<proteinExistence type="inferred from homology"/>
<dbReference type="KEGG" id="nmes:H9L09_16970"/>
<dbReference type="Gene3D" id="3.40.50.720">
    <property type="entry name" value="NAD(P)-binding Rossmann-like Domain"/>
    <property type="match status" value="2"/>
</dbReference>
<feature type="transmembrane region" description="Helical" evidence="3">
    <location>
        <begin position="88"/>
        <end position="106"/>
    </location>
</feature>
<reference evidence="5 6" key="1">
    <citation type="submission" date="2020-08" db="EMBL/GenBank/DDBJ databases">
        <title>Genome sequence of Nocardioides mesophilus KACC 16243T.</title>
        <authorList>
            <person name="Hyun D.-W."/>
            <person name="Bae J.-W."/>
        </authorList>
    </citation>
    <scope>NUCLEOTIDE SEQUENCE [LARGE SCALE GENOMIC DNA]</scope>
    <source>
        <strain evidence="5 6">KACC 16243</strain>
    </source>
</reference>
<keyword evidence="3" id="KW-0472">Membrane</keyword>
<evidence type="ECO:0000313" key="6">
    <source>
        <dbReference type="Proteomes" id="UP000515947"/>
    </source>
</evidence>
<dbReference type="InterPro" id="IPR051203">
    <property type="entry name" value="Polysaccharide_Synthase-Rel"/>
</dbReference>
<evidence type="ECO:0000256" key="2">
    <source>
        <dbReference type="SAM" id="MobiDB-lite"/>
    </source>
</evidence>
<dbReference type="Proteomes" id="UP000515947">
    <property type="component" value="Chromosome"/>
</dbReference>
<gene>
    <name evidence="5" type="ORF">H9L09_16970</name>
</gene>
<feature type="domain" description="Ketoreductase" evidence="4">
    <location>
        <begin position="286"/>
        <end position="448"/>
    </location>
</feature>
<dbReference type="InterPro" id="IPR036291">
    <property type="entry name" value="NAD(P)-bd_dom_sf"/>
</dbReference>
<dbReference type="Pfam" id="PF02719">
    <property type="entry name" value="Polysacc_synt_2"/>
    <property type="match status" value="1"/>
</dbReference>
<feature type="transmembrane region" description="Helical" evidence="3">
    <location>
        <begin position="21"/>
        <end position="40"/>
    </location>
</feature>
<dbReference type="PRINTS" id="PR00411">
    <property type="entry name" value="PNDRDTASEI"/>
</dbReference>
<sequence>MRLASKLIGKLLHARTYWKTAGVDAALLSIAWLAAIVLRYDADVPAEAWPGWASLLPLWVGVAVVCTGATGLYSGVWRHASIYEARQILLAHGASVLVVVPIVILRDRPVPLSVPLVAAVLSVGLVGTIRFQPRLVGDGHRTGDDVVRFVVLGAGSAGVALAEDAQRHGERACVVAFLDDDPALQGRRIRGVRVEGAIDDLPLIVDRLRVSSAILAVPSAGPELVRRVAALAEGSGTVLRVLPRLSDLVDGRVQLSDVRDVEPSDLLGRGQIETDLDAVLSLVQGRRVLVTGAGGSIGSEIARQVARLGAERVALVDHDETHLFDAAAHLPATTAVQHLADIREEAAVRRVFEAERPHIVFHAAAHKHVPLLESHPVEAVQTNVLGTQTVVEAARTSGVEHFVFISTDKAVQPGNVMGATKSLGESIVLQHSGAMTSCVVRFGNVLGSRGSVVPTFVDQIRRGGPVTITDGRMTRYFMSIPEAVRLVVNAAAMADGGEIFLLDMGKPVHILDLAHRLIRLSGRRPGLDVEIRVTGVRPGEKLYEELHTPAELQRPTNHPSIMQLRPMPVPRARLDQLLEKLTAAVAERADDLSRRLLFDAVGAAQSSRIPAQKTPESAPAISRSDVAWI</sequence>
<comment type="similarity">
    <text evidence="1">Belongs to the polysaccharide synthase family.</text>
</comment>
<name>A0A7G9R996_9ACTN</name>
<dbReference type="PANTHER" id="PTHR43318:SF1">
    <property type="entry name" value="POLYSACCHARIDE BIOSYNTHESIS PROTEIN EPSC-RELATED"/>
    <property type="match status" value="1"/>
</dbReference>
<dbReference type="AlphaFoldDB" id="A0A7G9R996"/>
<dbReference type="RefSeq" id="WP_187578013.1">
    <property type="nucleotide sequence ID" value="NZ_CP060713.1"/>
</dbReference>
<evidence type="ECO:0000256" key="1">
    <source>
        <dbReference type="ARBA" id="ARBA00007430"/>
    </source>
</evidence>
<feature type="transmembrane region" description="Helical" evidence="3">
    <location>
        <begin position="52"/>
        <end position="76"/>
    </location>
</feature>
<dbReference type="InterPro" id="IPR057326">
    <property type="entry name" value="KR_dom"/>
</dbReference>
<organism evidence="5 6">
    <name type="scientific">Nocardioides mesophilus</name>
    <dbReference type="NCBI Taxonomy" id="433659"/>
    <lineage>
        <taxon>Bacteria</taxon>
        <taxon>Bacillati</taxon>
        <taxon>Actinomycetota</taxon>
        <taxon>Actinomycetes</taxon>
        <taxon>Propionibacteriales</taxon>
        <taxon>Nocardioidaceae</taxon>
        <taxon>Nocardioides</taxon>
    </lineage>
</organism>
<keyword evidence="3" id="KW-0812">Transmembrane</keyword>
<feature type="region of interest" description="Disordered" evidence="2">
    <location>
        <begin position="609"/>
        <end position="629"/>
    </location>
</feature>
<evidence type="ECO:0000313" key="5">
    <source>
        <dbReference type="EMBL" id="QNN52171.1"/>
    </source>
</evidence>
<dbReference type="SMART" id="SM00822">
    <property type="entry name" value="PKS_KR"/>
    <property type="match status" value="1"/>
</dbReference>
<accession>A0A7G9R996</accession>